<evidence type="ECO:0000256" key="1">
    <source>
        <dbReference type="SAM" id="MobiDB-lite"/>
    </source>
</evidence>
<accession>K0SWF1</accession>
<name>K0SWF1_THAOC</name>
<evidence type="ECO:0000313" key="2">
    <source>
        <dbReference type="EMBL" id="EJK65311.1"/>
    </source>
</evidence>
<proteinExistence type="predicted"/>
<keyword evidence="3" id="KW-1185">Reference proteome</keyword>
<feature type="region of interest" description="Disordered" evidence="1">
    <location>
        <begin position="115"/>
        <end position="143"/>
    </location>
</feature>
<gene>
    <name evidence="2" type="ORF">THAOC_13840</name>
</gene>
<protein>
    <submittedName>
        <fullName evidence="2">Uncharacterized protein</fullName>
    </submittedName>
</protein>
<feature type="region of interest" description="Disordered" evidence="1">
    <location>
        <begin position="31"/>
        <end position="51"/>
    </location>
</feature>
<sequence>MAWRGVSAEYALPTDPRWHFFHYLVELGRSPKKERKKKKREKKRREKGYDPKLKTASAFGISLETPVSDDRAGERTSVASTSSALDLVPPRVFEVGASPVVGLRPLSTVLTRGRLFPGTRRSAATRSRCKKKDTPAAAPRRGH</sequence>
<dbReference type="Proteomes" id="UP000266841">
    <property type="component" value="Unassembled WGS sequence"/>
</dbReference>
<feature type="non-terminal residue" evidence="2">
    <location>
        <position position="143"/>
    </location>
</feature>
<feature type="compositionally biased region" description="Basic residues" evidence="1">
    <location>
        <begin position="31"/>
        <end position="46"/>
    </location>
</feature>
<dbReference type="AlphaFoldDB" id="K0SWF1"/>
<dbReference type="EMBL" id="AGNL01016011">
    <property type="protein sequence ID" value="EJK65311.1"/>
    <property type="molecule type" value="Genomic_DNA"/>
</dbReference>
<organism evidence="2 3">
    <name type="scientific">Thalassiosira oceanica</name>
    <name type="common">Marine diatom</name>
    <dbReference type="NCBI Taxonomy" id="159749"/>
    <lineage>
        <taxon>Eukaryota</taxon>
        <taxon>Sar</taxon>
        <taxon>Stramenopiles</taxon>
        <taxon>Ochrophyta</taxon>
        <taxon>Bacillariophyta</taxon>
        <taxon>Coscinodiscophyceae</taxon>
        <taxon>Thalassiosirophycidae</taxon>
        <taxon>Thalassiosirales</taxon>
        <taxon>Thalassiosiraceae</taxon>
        <taxon>Thalassiosira</taxon>
    </lineage>
</organism>
<comment type="caution">
    <text evidence="2">The sequence shown here is derived from an EMBL/GenBank/DDBJ whole genome shotgun (WGS) entry which is preliminary data.</text>
</comment>
<reference evidence="2 3" key="1">
    <citation type="journal article" date="2012" name="Genome Biol.">
        <title>Genome and low-iron response of an oceanic diatom adapted to chronic iron limitation.</title>
        <authorList>
            <person name="Lommer M."/>
            <person name="Specht M."/>
            <person name="Roy A.S."/>
            <person name="Kraemer L."/>
            <person name="Andreson R."/>
            <person name="Gutowska M.A."/>
            <person name="Wolf J."/>
            <person name="Bergner S.V."/>
            <person name="Schilhabel M.B."/>
            <person name="Klostermeier U.C."/>
            <person name="Beiko R.G."/>
            <person name="Rosenstiel P."/>
            <person name="Hippler M."/>
            <person name="Laroche J."/>
        </authorList>
    </citation>
    <scope>NUCLEOTIDE SEQUENCE [LARGE SCALE GENOMIC DNA]</scope>
    <source>
        <strain evidence="2 3">CCMP1005</strain>
    </source>
</reference>
<evidence type="ECO:0000313" key="3">
    <source>
        <dbReference type="Proteomes" id="UP000266841"/>
    </source>
</evidence>